<evidence type="ECO:0000259" key="2">
    <source>
        <dbReference type="Pfam" id="PF16860"/>
    </source>
</evidence>
<name>A0A6P5ECU0_ANACO</name>
<dbReference type="OrthoDB" id="494426at2759"/>
<accession>A0A6P5ECU0</accession>
<dbReference type="GeneID" id="109704788"/>
<dbReference type="InterPro" id="IPR017264">
    <property type="entry name" value="Ribosomal_mS37_fun"/>
</dbReference>
<keyword evidence="1" id="KW-0732">Signal</keyword>
<dbReference type="GO" id="GO:0003735">
    <property type="term" value="F:structural constituent of ribosome"/>
    <property type="evidence" value="ECO:0007669"/>
    <property type="project" value="InterPro"/>
</dbReference>
<dbReference type="Pfam" id="PF16860">
    <property type="entry name" value="CX9C"/>
    <property type="match status" value="1"/>
</dbReference>
<reference evidence="3" key="1">
    <citation type="journal article" date="2015" name="Nat. Genet.">
        <title>The pineapple genome and the evolution of CAM photosynthesis.</title>
        <authorList>
            <person name="Ming R."/>
            <person name="VanBuren R."/>
            <person name="Wai C.M."/>
            <person name="Tang H."/>
            <person name="Schatz M.C."/>
            <person name="Bowers J.E."/>
            <person name="Lyons E."/>
            <person name="Wang M.L."/>
            <person name="Chen J."/>
            <person name="Biggers E."/>
            <person name="Zhang J."/>
            <person name="Huang L."/>
            <person name="Zhang L."/>
            <person name="Miao W."/>
            <person name="Zhang J."/>
            <person name="Ye Z."/>
            <person name="Miao C."/>
            <person name="Lin Z."/>
            <person name="Wang H."/>
            <person name="Zhou H."/>
            <person name="Yim W.C."/>
            <person name="Priest H.D."/>
            <person name="Zheng C."/>
            <person name="Woodhouse M."/>
            <person name="Edger P.P."/>
            <person name="Guyot R."/>
            <person name="Guo H.B."/>
            <person name="Guo H."/>
            <person name="Zheng G."/>
            <person name="Singh R."/>
            <person name="Sharma A."/>
            <person name="Min X."/>
            <person name="Zheng Y."/>
            <person name="Lee H."/>
            <person name="Gurtowski J."/>
            <person name="Sedlazeck F.J."/>
            <person name="Harkess A."/>
            <person name="McKain M.R."/>
            <person name="Liao Z."/>
            <person name="Fang J."/>
            <person name="Liu J."/>
            <person name="Zhang X."/>
            <person name="Zhang Q."/>
            <person name="Hu W."/>
            <person name="Qin Y."/>
            <person name="Wang K."/>
            <person name="Chen L.Y."/>
            <person name="Shirley N."/>
            <person name="Lin Y.R."/>
            <person name="Liu L.Y."/>
            <person name="Hernandez A.G."/>
            <person name="Wright C.L."/>
            <person name="Bulone V."/>
            <person name="Tuskan G.A."/>
            <person name="Heath K."/>
            <person name="Zee F."/>
            <person name="Moore P.H."/>
            <person name="Sunkar R."/>
            <person name="Leebens-Mack J.H."/>
            <person name="Mockler T."/>
            <person name="Bennetzen J.L."/>
            <person name="Freeling M."/>
            <person name="Sankoff D."/>
            <person name="Paterson A.H."/>
            <person name="Zhu X."/>
            <person name="Yang X."/>
            <person name="Smith J.A."/>
            <person name="Cushman J.C."/>
            <person name="Paull R.E."/>
            <person name="Yu Q."/>
        </authorList>
    </citation>
    <scope>NUCLEOTIDE SEQUENCE [LARGE SCALE GENOMIC DNA]</scope>
    <source>
        <strain evidence="3">cv. F153</strain>
    </source>
</reference>
<feature type="chain" id="PRO_5028049872" evidence="1">
    <location>
        <begin position="23"/>
        <end position="138"/>
    </location>
</feature>
<gene>
    <name evidence="4" type="primary">LOC109704788</name>
</gene>
<dbReference type="PANTHER" id="PTHR28066:SF1">
    <property type="entry name" value="SMALL RIBOSOMAL SUBUNIT PROTEIN MS37"/>
    <property type="match status" value="1"/>
</dbReference>
<reference evidence="4" key="2">
    <citation type="submission" date="2025-08" db="UniProtKB">
        <authorList>
            <consortium name="RefSeq"/>
        </authorList>
    </citation>
    <scope>IDENTIFICATION</scope>
    <source>
        <tissue evidence="4">Leaf</tissue>
    </source>
</reference>
<dbReference type="GO" id="GO:0005739">
    <property type="term" value="C:mitochondrion"/>
    <property type="evidence" value="ECO:0007669"/>
    <property type="project" value="GOC"/>
</dbReference>
<dbReference type="RefSeq" id="XP_020081161.1">
    <property type="nucleotide sequence ID" value="XM_020225572.1"/>
</dbReference>
<evidence type="ECO:0000256" key="1">
    <source>
        <dbReference type="SAM" id="SignalP"/>
    </source>
</evidence>
<keyword evidence="3" id="KW-1185">Reference proteome</keyword>
<evidence type="ECO:0000313" key="3">
    <source>
        <dbReference type="Proteomes" id="UP000515123"/>
    </source>
</evidence>
<sequence length="138" mass="16148">MLAKFTLFYVFFYSWKVHFSVSDQLRVGWKKIQFRKWKIRVEIEECSRNMKSSWIGIMGRKAGGLYINPKKFGAVGKPCMKEMVSFLGCLSLNKSNDDKCVRQKDLLLACVEAQKGKPKNPARTINYHLQRLGREKFF</sequence>
<evidence type="ECO:0000313" key="4">
    <source>
        <dbReference type="RefSeq" id="XP_020081161.1"/>
    </source>
</evidence>
<dbReference type="Proteomes" id="UP000515123">
    <property type="component" value="Unplaced"/>
</dbReference>
<dbReference type="GO" id="GO:0032543">
    <property type="term" value="P:mitochondrial translation"/>
    <property type="evidence" value="ECO:0007669"/>
    <property type="project" value="InterPro"/>
</dbReference>
<organism evidence="3 4">
    <name type="scientific">Ananas comosus</name>
    <name type="common">Pineapple</name>
    <name type="synonym">Ananas ananas</name>
    <dbReference type="NCBI Taxonomy" id="4615"/>
    <lineage>
        <taxon>Eukaryota</taxon>
        <taxon>Viridiplantae</taxon>
        <taxon>Streptophyta</taxon>
        <taxon>Embryophyta</taxon>
        <taxon>Tracheophyta</taxon>
        <taxon>Spermatophyta</taxon>
        <taxon>Magnoliopsida</taxon>
        <taxon>Liliopsida</taxon>
        <taxon>Poales</taxon>
        <taxon>Bromeliaceae</taxon>
        <taxon>Bromelioideae</taxon>
        <taxon>Ananas</taxon>
    </lineage>
</organism>
<dbReference type="PROSITE" id="PS51808">
    <property type="entry name" value="CHCH"/>
    <property type="match status" value="1"/>
</dbReference>
<dbReference type="InterPro" id="IPR031731">
    <property type="entry name" value="CX9C"/>
</dbReference>
<feature type="signal peptide" evidence="1">
    <location>
        <begin position="1"/>
        <end position="22"/>
    </location>
</feature>
<proteinExistence type="predicted"/>
<feature type="domain" description="IMS import disulfide relay-system CHCH-CHCH-like Cx9C" evidence="2">
    <location>
        <begin position="75"/>
        <end position="113"/>
    </location>
</feature>
<dbReference type="AlphaFoldDB" id="A0A6P5ECU0"/>
<dbReference type="PANTHER" id="PTHR28066">
    <property type="entry name" value="37S RIBOSOMAL PROTEIN MRP10, MITOCHONDRIAL"/>
    <property type="match status" value="1"/>
</dbReference>
<protein>
    <submittedName>
        <fullName evidence="4">Uncharacterized protein LOC109704788 isoform X1</fullName>
    </submittedName>
</protein>